<keyword evidence="5" id="KW-1185">Reference proteome</keyword>
<feature type="domain" description="ASCH" evidence="3">
    <location>
        <begin position="6"/>
        <end position="104"/>
    </location>
</feature>
<evidence type="ECO:0000259" key="3">
    <source>
        <dbReference type="SMART" id="SM01022"/>
    </source>
</evidence>
<evidence type="ECO:0000256" key="2">
    <source>
        <dbReference type="HAMAP-Rule" id="MF_00684"/>
    </source>
</evidence>
<evidence type="ECO:0000313" key="4">
    <source>
        <dbReference type="EMBL" id="MEL0659275.1"/>
    </source>
</evidence>
<protein>
    <recommendedName>
        <fullName evidence="2">N(4)-acetylcytidine amidohydrolase</fullName>
        <shortName evidence="2">ac4C amidohydrolase</shortName>
        <ecNumber evidence="2">3.5.1.135</ecNumber>
    </recommendedName>
</protein>
<comment type="caution">
    <text evidence="4">The sequence shown here is derived from an EMBL/GenBank/DDBJ whole genome shotgun (WGS) entry which is preliminary data.</text>
</comment>
<dbReference type="Pfam" id="PF04266">
    <property type="entry name" value="ASCH"/>
    <property type="match status" value="1"/>
</dbReference>
<feature type="active site" description="Proton acceptor" evidence="2">
    <location>
        <position position="21"/>
    </location>
</feature>
<dbReference type="InterPro" id="IPR015947">
    <property type="entry name" value="PUA-like_sf"/>
</dbReference>
<evidence type="ECO:0000256" key="1">
    <source>
        <dbReference type="ARBA" id="ARBA00022801"/>
    </source>
</evidence>
<dbReference type="SUPFAM" id="SSF88697">
    <property type="entry name" value="PUA domain-like"/>
    <property type="match status" value="1"/>
</dbReference>
<reference evidence="4 5" key="1">
    <citation type="submission" date="2024-02" db="EMBL/GenBank/DDBJ databases">
        <title>Bacteria isolated from the canopy kelp, Nereocystis luetkeana.</title>
        <authorList>
            <person name="Pfister C.A."/>
            <person name="Younker I.T."/>
            <person name="Light S.H."/>
        </authorList>
    </citation>
    <scope>NUCLEOTIDE SEQUENCE [LARGE SCALE GENOMIC DNA]</scope>
    <source>
        <strain evidence="4 5">TI.2.07</strain>
    </source>
</reference>
<keyword evidence="1 2" id="KW-0378">Hydrolase</keyword>
<dbReference type="RefSeq" id="WP_341627843.1">
    <property type="nucleotide sequence ID" value="NZ_JBAKBA010000017.1"/>
</dbReference>
<comment type="catalytic activity">
    <reaction evidence="2">
        <text>N(4)-acetylcytosine + H2O = cytosine + acetate + H(+)</text>
        <dbReference type="Rhea" id="RHEA:62940"/>
        <dbReference type="ChEBI" id="CHEBI:15377"/>
        <dbReference type="ChEBI" id="CHEBI:15378"/>
        <dbReference type="ChEBI" id="CHEBI:16040"/>
        <dbReference type="ChEBI" id="CHEBI:30089"/>
        <dbReference type="ChEBI" id="CHEBI:146134"/>
        <dbReference type="EC" id="3.5.1.135"/>
    </reaction>
</comment>
<feature type="active site" description="Nucleophile" evidence="2">
    <location>
        <position position="24"/>
    </location>
</feature>
<dbReference type="InterPro" id="IPR007374">
    <property type="entry name" value="ASCH_domain"/>
</dbReference>
<dbReference type="EC" id="3.5.1.135" evidence="2"/>
<comment type="similarity">
    <text evidence="2">Belongs to the N(4)-acetylcytidine amidohydrolase family.</text>
</comment>
<comment type="catalytic activity">
    <reaction evidence="2">
        <text>N(4)-acetylcytidine + H2O = cytidine + acetate + H(+)</text>
        <dbReference type="Rhea" id="RHEA:62932"/>
        <dbReference type="ChEBI" id="CHEBI:15377"/>
        <dbReference type="ChEBI" id="CHEBI:15378"/>
        <dbReference type="ChEBI" id="CHEBI:17562"/>
        <dbReference type="ChEBI" id="CHEBI:30089"/>
        <dbReference type="ChEBI" id="CHEBI:70989"/>
        <dbReference type="EC" id="3.5.1.135"/>
    </reaction>
</comment>
<dbReference type="Gene3D" id="2.30.130.30">
    <property type="entry name" value="Hypothetical protein"/>
    <property type="match status" value="1"/>
</dbReference>
<evidence type="ECO:0000313" key="5">
    <source>
        <dbReference type="Proteomes" id="UP001366060"/>
    </source>
</evidence>
<dbReference type="PIRSF" id="PIRSF029143">
    <property type="entry name" value="UCP029143"/>
    <property type="match status" value="1"/>
</dbReference>
<comment type="function">
    <text evidence="2">Catalyzes the hydrolysis of N(4)-acetylcytidine (ac4C).</text>
</comment>
<dbReference type="EMBL" id="JBAKBA010000017">
    <property type="protein sequence ID" value="MEL0659275.1"/>
    <property type="molecule type" value="Genomic_DNA"/>
</dbReference>
<dbReference type="NCBIfam" id="NF003443">
    <property type="entry name" value="PRK04980.1"/>
    <property type="match status" value="1"/>
</dbReference>
<dbReference type="PANTHER" id="PTHR38088">
    <property type="entry name" value="UCP029143 FAMILY PROTEIN"/>
    <property type="match status" value="1"/>
</dbReference>
<dbReference type="HAMAP" id="MF_00684">
    <property type="entry name" value="ac4C_amidohydr"/>
    <property type="match status" value="1"/>
</dbReference>
<accession>A0ABU9HBW0</accession>
<feature type="active site" description="Proton donor" evidence="2">
    <location>
        <position position="74"/>
    </location>
</feature>
<dbReference type="Proteomes" id="UP001366060">
    <property type="component" value="Unassembled WGS sequence"/>
</dbReference>
<gene>
    <name evidence="4" type="primary">yqfB</name>
    <name evidence="4" type="ORF">V6255_08990</name>
</gene>
<dbReference type="CDD" id="cd06552">
    <property type="entry name" value="ASCH_yqfb_like"/>
    <property type="match status" value="1"/>
</dbReference>
<dbReference type="SMART" id="SM01022">
    <property type="entry name" value="ASCH"/>
    <property type="match status" value="1"/>
</dbReference>
<dbReference type="PANTHER" id="PTHR38088:SF2">
    <property type="entry name" value="UCP029143 FAMILY PROTEIN"/>
    <property type="match status" value="1"/>
</dbReference>
<dbReference type="InterPro" id="IPR008314">
    <property type="entry name" value="AC4CH"/>
</dbReference>
<sequence length="108" mass="12448">MSLTAITFFERFEADILSGKKTLTIRDDTEKDFLPGSIVQVSTYEQNRWFCVLKIESVEAILFSDLSDIHAKQENMTLSALKNVIKEIYPSISHLYVISYKLIKEKVL</sequence>
<proteinExistence type="inferred from homology"/>
<organism evidence="4 5">
    <name type="scientific">Psychromonas arctica</name>
    <dbReference type="NCBI Taxonomy" id="168275"/>
    <lineage>
        <taxon>Bacteria</taxon>
        <taxon>Pseudomonadati</taxon>
        <taxon>Pseudomonadota</taxon>
        <taxon>Gammaproteobacteria</taxon>
        <taxon>Alteromonadales</taxon>
        <taxon>Psychromonadaceae</taxon>
        <taxon>Psychromonas</taxon>
    </lineage>
</organism>
<name>A0ABU9HBW0_9GAMM</name>
<comment type="catalytic activity">
    <reaction evidence="2">
        <text>N(4)-acetyl-2'-deoxycytidine + H2O = 2'-deoxycytidine + acetate + H(+)</text>
        <dbReference type="Rhea" id="RHEA:62936"/>
        <dbReference type="ChEBI" id="CHEBI:15377"/>
        <dbReference type="ChEBI" id="CHEBI:15378"/>
        <dbReference type="ChEBI" id="CHEBI:15698"/>
        <dbReference type="ChEBI" id="CHEBI:30089"/>
        <dbReference type="ChEBI" id="CHEBI:146133"/>
        <dbReference type="EC" id="3.5.1.135"/>
    </reaction>
</comment>